<dbReference type="EMBL" id="PDCK01000043">
    <property type="protein sequence ID" value="PRQ28566.1"/>
    <property type="molecule type" value="Genomic_DNA"/>
</dbReference>
<dbReference type="Gramene" id="PRQ28566">
    <property type="protein sequence ID" value="PRQ28566"/>
    <property type="gene ID" value="RchiOBHm_Chr5g0004431"/>
</dbReference>
<evidence type="ECO:0000313" key="2">
    <source>
        <dbReference type="Proteomes" id="UP000238479"/>
    </source>
</evidence>
<protein>
    <submittedName>
        <fullName evidence="1">Uncharacterized protein</fullName>
    </submittedName>
</protein>
<gene>
    <name evidence="1" type="ORF">RchiOBHm_Chr5g0004431</name>
</gene>
<name>A0A2P6Q323_ROSCH</name>
<reference evidence="1 2" key="1">
    <citation type="journal article" date="2018" name="Nat. Genet.">
        <title>The Rosa genome provides new insights in the design of modern roses.</title>
        <authorList>
            <person name="Bendahmane M."/>
        </authorList>
    </citation>
    <scope>NUCLEOTIDE SEQUENCE [LARGE SCALE GENOMIC DNA]</scope>
    <source>
        <strain evidence="2">cv. Old Blush</strain>
    </source>
</reference>
<evidence type="ECO:0000313" key="1">
    <source>
        <dbReference type="EMBL" id="PRQ28566.1"/>
    </source>
</evidence>
<dbReference type="AlphaFoldDB" id="A0A2P6Q323"/>
<comment type="caution">
    <text evidence="1">The sequence shown here is derived from an EMBL/GenBank/DDBJ whole genome shotgun (WGS) entry which is preliminary data.</text>
</comment>
<keyword evidence="2" id="KW-1185">Reference proteome</keyword>
<dbReference type="Proteomes" id="UP000238479">
    <property type="component" value="Chromosome 5"/>
</dbReference>
<accession>A0A2P6Q323</accession>
<organism evidence="1 2">
    <name type="scientific">Rosa chinensis</name>
    <name type="common">China rose</name>
    <dbReference type="NCBI Taxonomy" id="74649"/>
    <lineage>
        <taxon>Eukaryota</taxon>
        <taxon>Viridiplantae</taxon>
        <taxon>Streptophyta</taxon>
        <taxon>Embryophyta</taxon>
        <taxon>Tracheophyta</taxon>
        <taxon>Spermatophyta</taxon>
        <taxon>Magnoliopsida</taxon>
        <taxon>eudicotyledons</taxon>
        <taxon>Gunneridae</taxon>
        <taxon>Pentapetalae</taxon>
        <taxon>rosids</taxon>
        <taxon>fabids</taxon>
        <taxon>Rosales</taxon>
        <taxon>Rosaceae</taxon>
        <taxon>Rosoideae</taxon>
        <taxon>Rosoideae incertae sedis</taxon>
        <taxon>Rosa</taxon>
    </lineage>
</organism>
<proteinExistence type="predicted"/>
<sequence length="97" mass="10738">MWRTSSSELTCGWHRSSIRSRGVRGEIGNLRLELGECNGQVDGDDPSLAADVAELPRRWPGVECAVGAADELELLGMGVVGNELPIWIWEERNFVEE</sequence>